<dbReference type="GO" id="GO:0005634">
    <property type="term" value="C:nucleus"/>
    <property type="evidence" value="ECO:0007669"/>
    <property type="project" value="UniProtKB-SubCell"/>
</dbReference>
<feature type="region of interest" description="Disordered" evidence="10">
    <location>
        <begin position="574"/>
        <end position="624"/>
    </location>
</feature>
<dbReference type="EMBL" id="SDIL01000165">
    <property type="protein sequence ID" value="RXK35004.1"/>
    <property type="molecule type" value="Genomic_DNA"/>
</dbReference>
<dbReference type="SUPFAM" id="SSF57667">
    <property type="entry name" value="beta-beta-alpha zinc fingers"/>
    <property type="match status" value="1"/>
</dbReference>
<protein>
    <recommendedName>
        <fullName evidence="11">C2H2-type domain-containing protein</fullName>
    </recommendedName>
</protein>
<accession>A0A4Q1BBH0</accession>
<keyword evidence="7" id="KW-0539">Nucleus</keyword>
<dbReference type="OrthoDB" id="6155966at2759"/>
<comment type="caution">
    <text evidence="12">The sequence shown here is derived from an EMBL/GenBank/DDBJ whole genome shotgun (WGS) entry which is preliminary data.</text>
</comment>
<name>A0A4Q1BBH0_TREME</name>
<feature type="compositionally biased region" description="Low complexity" evidence="10">
    <location>
        <begin position="189"/>
        <end position="209"/>
    </location>
</feature>
<keyword evidence="3" id="KW-0479">Metal-binding</keyword>
<comment type="similarity">
    <text evidence="8">Belongs to the pacC/RIM101 family.</text>
</comment>
<feature type="compositionally biased region" description="Polar residues" evidence="10">
    <location>
        <begin position="408"/>
        <end position="434"/>
    </location>
</feature>
<evidence type="ECO:0000256" key="1">
    <source>
        <dbReference type="ARBA" id="ARBA00004123"/>
    </source>
</evidence>
<feature type="region of interest" description="Disordered" evidence="10">
    <location>
        <begin position="452"/>
        <end position="488"/>
    </location>
</feature>
<gene>
    <name evidence="12" type="ORF">M231_07734</name>
</gene>
<feature type="compositionally biased region" description="Low complexity" evidence="10">
    <location>
        <begin position="21"/>
        <end position="32"/>
    </location>
</feature>
<feature type="domain" description="C2H2-type" evidence="11">
    <location>
        <begin position="129"/>
        <end position="156"/>
    </location>
</feature>
<feature type="compositionally biased region" description="Low complexity" evidence="10">
    <location>
        <begin position="671"/>
        <end position="682"/>
    </location>
</feature>
<feature type="compositionally biased region" description="Low complexity" evidence="10">
    <location>
        <begin position="465"/>
        <end position="480"/>
    </location>
</feature>
<evidence type="ECO:0000256" key="4">
    <source>
        <dbReference type="ARBA" id="ARBA00022737"/>
    </source>
</evidence>
<feature type="region of interest" description="Disordered" evidence="10">
    <location>
        <begin position="182"/>
        <end position="211"/>
    </location>
</feature>
<dbReference type="STRING" id="5217.A0A4Q1BBH0"/>
<evidence type="ECO:0000313" key="13">
    <source>
        <dbReference type="Proteomes" id="UP000289152"/>
    </source>
</evidence>
<dbReference type="GO" id="GO:0045944">
    <property type="term" value="P:positive regulation of transcription by RNA polymerase II"/>
    <property type="evidence" value="ECO:0007669"/>
    <property type="project" value="TreeGrafter"/>
</dbReference>
<keyword evidence="5 9" id="KW-0863">Zinc-finger</keyword>
<feature type="domain" description="C2H2-type" evidence="11">
    <location>
        <begin position="99"/>
        <end position="128"/>
    </location>
</feature>
<keyword evidence="6" id="KW-0862">Zinc</keyword>
<evidence type="ECO:0000259" key="11">
    <source>
        <dbReference type="PROSITE" id="PS50157"/>
    </source>
</evidence>
<evidence type="ECO:0000256" key="5">
    <source>
        <dbReference type="ARBA" id="ARBA00022771"/>
    </source>
</evidence>
<dbReference type="Gene3D" id="3.30.160.60">
    <property type="entry name" value="Classic Zinc Finger"/>
    <property type="match status" value="2"/>
</dbReference>
<dbReference type="InterPro" id="IPR050806">
    <property type="entry name" value="pacC/RIM101"/>
</dbReference>
<evidence type="ECO:0000313" key="12">
    <source>
        <dbReference type="EMBL" id="RXK35004.1"/>
    </source>
</evidence>
<dbReference type="AlphaFoldDB" id="A0A4Q1BBH0"/>
<organism evidence="12 13">
    <name type="scientific">Tremella mesenterica</name>
    <name type="common">Jelly fungus</name>
    <dbReference type="NCBI Taxonomy" id="5217"/>
    <lineage>
        <taxon>Eukaryota</taxon>
        <taxon>Fungi</taxon>
        <taxon>Dikarya</taxon>
        <taxon>Basidiomycota</taxon>
        <taxon>Agaricomycotina</taxon>
        <taxon>Tremellomycetes</taxon>
        <taxon>Tremellales</taxon>
        <taxon>Tremellaceae</taxon>
        <taxon>Tremella</taxon>
    </lineage>
</organism>
<evidence type="ECO:0000256" key="9">
    <source>
        <dbReference type="PROSITE-ProRule" id="PRU00042"/>
    </source>
</evidence>
<evidence type="ECO:0000256" key="10">
    <source>
        <dbReference type="SAM" id="MobiDB-lite"/>
    </source>
</evidence>
<keyword evidence="4" id="KW-0677">Repeat</keyword>
<feature type="region of interest" description="Disordered" evidence="10">
    <location>
        <begin position="21"/>
        <end position="60"/>
    </location>
</feature>
<feature type="region of interest" description="Disordered" evidence="10">
    <location>
        <begin position="650"/>
        <end position="682"/>
    </location>
</feature>
<dbReference type="PANTHER" id="PTHR47257">
    <property type="entry name" value="PH-RESPONSE TRANSCRIPTION FACTOR PACC/RIM101"/>
    <property type="match status" value="1"/>
</dbReference>
<evidence type="ECO:0000256" key="3">
    <source>
        <dbReference type="ARBA" id="ARBA00022723"/>
    </source>
</evidence>
<dbReference type="Pfam" id="PF00096">
    <property type="entry name" value="zf-C2H2"/>
    <property type="match status" value="1"/>
</dbReference>
<feature type="region of interest" description="Disordered" evidence="10">
    <location>
        <begin position="406"/>
        <end position="436"/>
    </location>
</feature>
<dbReference type="GO" id="GO:0008270">
    <property type="term" value="F:zinc ion binding"/>
    <property type="evidence" value="ECO:0007669"/>
    <property type="project" value="UniProtKB-KW"/>
</dbReference>
<dbReference type="SMART" id="SM00355">
    <property type="entry name" value="ZnF_C2H2"/>
    <property type="match status" value="3"/>
</dbReference>
<evidence type="ECO:0000256" key="6">
    <source>
        <dbReference type="ARBA" id="ARBA00022833"/>
    </source>
</evidence>
<dbReference type="PANTHER" id="PTHR47257:SF1">
    <property type="entry name" value="PH-RESPONSE TRANSCRIPTION FACTOR PACC_RIM101"/>
    <property type="match status" value="1"/>
</dbReference>
<comment type="subcellular location">
    <subcellularLocation>
        <location evidence="1">Nucleus</location>
    </subcellularLocation>
</comment>
<evidence type="ECO:0000256" key="8">
    <source>
        <dbReference type="ARBA" id="ARBA00038089"/>
    </source>
</evidence>
<dbReference type="InterPro" id="IPR013087">
    <property type="entry name" value="Znf_C2H2_type"/>
</dbReference>
<sequence>MTYPPLPPSVYLELPSNNLSHSLSSTGSSSFSEPITPPLPRQNRMNTEGSSGDNEEEGGGEAIPCKWAKCQYVSASPDQLYEHLCNAHVGRKSTNNLCLTCGWEGCGVKCVKRDHITSHLRVHTPLKPHPCGVCKKTFKRPQDLKKHERIHTAEHHALHKLSKAPTTIDAAYNTSIIEPTAGRRISDGSSAHSTSLSPPSSNASKPSSPYENLLTNMSRVQAKSSSPTPTPSALAALHKRQHEELAAYQQREMLVLQQLAYEQQQSQAYAAQFAQETILDNKQEIGTGMKRGQGHEGESIDSFIAEMKKRKVAPAYDDDMIHRLNSWAPPILPEMTSYPSQSSLHVSQHEGIYPTVPQLPSVPLPMSMPNSQSTSAPQPPMQIPEIRTESDLALFNQFMISLGKDAANGNTTSGPQQTHDFGRGSSDSPLSDQSPIEDLFGADELASLGLVGMPGIPPLPPSRQSTHNTYNNNNNHNNSYPSIDPSNSRFRMSNNTETSLDISKRPIAALPRTNMSTSLYPQYPNLLGDFNNNDYHHLNYSFDSLAPSKSSPSPIALAPREFYKKTYRHVAPLGAAMSTRPRESAERTGLSDVPDDDDDGEEETSLSEIRIYSSPEPEDEATPKISVRSLLIDEVDVQMDPSLKLPAMHKVESSRPALPSLADIDRDSRRGSLSSTGSLPLPVKRHTDEEIVRGVKRLELDEGQGVRRLDFDGRVELDGEQNGQHVMALGVEEDHDEVNMDMKDVRREREGRRRHVQLIRAWIVAVNLGWRRRQIDESMRE</sequence>
<reference evidence="12 13" key="1">
    <citation type="submission" date="2016-06" db="EMBL/GenBank/DDBJ databases">
        <title>Evolution of pathogenesis and genome organization in the Tremellales.</title>
        <authorList>
            <person name="Cuomo C."/>
            <person name="Litvintseva A."/>
            <person name="Heitman J."/>
            <person name="Chen Y."/>
            <person name="Sun S."/>
            <person name="Springer D."/>
            <person name="Dromer F."/>
            <person name="Young S."/>
            <person name="Zeng Q."/>
            <person name="Chapman S."/>
            <person name="Gujja S."/>
            <person name="Saif S."/>
            <person name="Birren B."/>
        </authorList>
    </citation>
    <scope>NUCLEOTIDE SEQUENCE [LARGE SCALE GENOMIC DNA]</scope>
    <source>
        <strain evidence="12 13">ATCC 28783</strain>
    </source>
</reference>
<evidence type="ECO:0000256" key="7">
    <source>
        <dbReference type="ARBA" id="ARBA00023242"/>
    </source>
</evidence>
<evidence type="ECO:0000256" key="2">
    <source>
        <dbReference type="ARBA" id="ARBA00022491"/>
    </source>
</evidence>
<dbReference type="InParanoid" id="A0A4Q1BBH0"/>
<feature type="compositionally biased region" description="Acidic residues" evidence="10">
    <location>
        <begin position="593"/>
        <end position="605"/>
    </location>
</feature>
<dbReference type="FunFam" id="3.30.160.60:FF:002343">
    <property type="entry name" value="Zinc finger protein 33A"/>
    <property type="match status" value="1"/>
</dbReference>
<dbReference type="VEuPathDB" id="FungiDB:TREMEDRAFT_34991"/>
<dbReference type="PROSITE" id="PS00028">
    <property type="entry name" value="ZINC_FINGER_C2H2_1"/>
    <property type="match status" value="2"/>
</dbReference>
<dbReference type="InterPro" id="IPR036236">
    <property type="entry name" value="Znf_C2H2_sf"/>
</dbReference>
<dbReference type="PROSITE" id="PS50157">
    <property type="entry name" value="ZINC_FINGER_C2H2_2"/>
    <property type="match status" value="2"/>
</dbReference>
<keyword evidence="13" id="KW-1185">Reference proteome</keyword>
<dbReference type="Proteomes" id="UP000289152">
    <property type="component" value="Unassembled WGS sequence"/>
</dbReference>
<proteinExistence type="inferred from homology"/>
<keyword evidence="2" id="KW-0678">Repressor</keyword>